<dbReference type="Gene3D" id="1.10.510.10">
    <property type="entry name" value="Transferase(Phosphotransferase) domain 1"/>
    <property type="match status" value="1"/>
</dbReference>
<dbReference type="RefSeq" id="XP_002340895.1">
    <property type="nucleotide sequence ID" value="XM_002340854.1"/>
</dbReference>
<dbReference type="GO" id="GO:0005524">
    <property type="term" value="F:ATP binding"/>
    <property type="evidence" value="ECO:0007669"/>
    <property type="project" value="InterPro"/>
</dbReference>
<dbReference type="InParanoid" id="B8LZ00"/>
<dbReference type="EMBL" id="EQ962652">
    <property type="protein sequence ID" value="EED23508.1"/>
    <property type="molecule type" value="Genomic_DNA"/>
</dbReference>
<dbReference type="PROSITE" id="PS50011">
    <property type="entry name" value="PROTEIN_KINASE_DOM"/>
    <property type="match status" value="1"/>
</dbReference>
<dbReference type="VEuPathDB" id="FungiDB:TSTA_069290"/>
<dbReference type="GeneID" id="8102642"/>
<evidence type="ECO:0000313" key="3">
    <source>
        <dbReference type="EMBL" id="EED23508.1"/>
    </source>
</evidence>
<dbReference type="GO" id="GO:0004672">
    <property type="term" value="F:protein kinase activity"/>
    <property type="evidence" value="ECO:0007669"/>
    <property type="project" value="InterPro"/>
</dbReference>
<name>B8LZ00_TALSN</name>
<dbReference type="InterPro" id="IPR000719">
    <property type="entry name" value="Prot_kinase_dom"/>
</dbReference>
<organism evidence="3 4">
    <name type="scientific">Talaromyces stipitatus (strain ATCC 10500 / CBS 375.48 / QM 6759 / NRRL 1006)</name>
    <name type="common">Penicillium stipitatum</name>
    <dbReference type="NCBI Taxonomy" id="441959"/>
    <lineage>
        <taxon>Eukaryota</taxon>
        <taxon>Fungi</taxon>
        <taxon>Dikarya</taxon>
        <taxon>Ascomycota</taxon>
        <taxon>Pezizomycotina</taxon>
        <taxon>Eurotiomycetes</taxon>
        <taxon>Eurotiomycetidae</taxon>
        <taxon>Eurotiales</taxon>
        <taxon>Trichocomaceae</taxon>
        <taxon>Talaromyces</taxon>
        <taxon>Talaromyces sect. Talaromyces</taxon>
    </lineage>
</organism>
<gene>
    <name evidence="3" type="ORF">TSTA_069290</name>
</gene>
<dbReference type="AlphaFoldDB" id="B8LZ00"/>
<dbReference type="SUPFAM" id="SSF56112">
    <property type="entry name" value="Protein kinase-like (PK-like)"/>
    <property type="match status" value="1"/>
</dbReference>
<proteinExistence type="predicted"/>
<evidence type="ECO:0000259" key="2">
    <source>
        <dbReference type="PROSITE" id="PS50011"/>
    </source>
</evidence>
<feature type="domain" description="Protein kinase" evidence="2">
    <location>
        <begin position="425"/>
        <end position="560"/>
    </location>
</feature>
<sequence>MGKAMSDIIGLKKPEKKKTTESSNRQQDSSPKERTSRATKRVQVSSEKNQGKSDDAENALQVLKEPESSHEVEDDGQPISKSEMDNNAASNEDSATRIAELEEEIRCLQGQLKSYDEGYRSLQQQLRDAQEGAFRALKKGTWMPKEDYRVRDEFAKLEENIRNWAKAYALSDISTLQAKITETEKNSVLSKLDGYYDGDWDRLVSCTKALVQKRLPRILVQALLAKDIFDNIFDNPFFFFNEETENKEKFRSPFGTQLVALYNEMEKVNEAQAHVWRSDTLRLLNVKTQDARQRISIKRAEAFFQGPVQSLCTDLTDSEKTKCKEELQEVYIWAADLSASLWTQRTYMRNDGLRQLDEFSIESPEMVAHPLYRLDDEDHSMDSKGVVLVVYPLVTAYGNDDGDLYDQKTSPDDLLWKEEDPSTKYILSHKFNQAGAGWIGFENCQGLRTVFVKIVKTTGRQKLQFHKTDQINLVNLQEVFHSKNVTYLIYDFDRCDLPLSMIHASPNVQFTEADIAIVCRLVLTGLQYIHEKLKISHGSIKLLDLVLSQSGQVKIGMVPN</sequence>
<evidence type="ECO:0000313" key="4">
    <source>
        <dbReference type="Proteomes" id="UP000001745"/>
    </source>
</evidence>
<dbReference type="Proteomes" id="UP000001745">
    <property type="component" value="Unassembled WGS sequence"/>
</dbReference>
<feature type="compositionally biased region" description="Basic and acidic residues" evidence="1">
    <location>
        <begin position="10"/>
        <end position="20"/>
    </location>
</feature>
<dbReference type="PhylomeDB" id="B8LZ00"/>
<dbReference type="InterPro" id="IPR011009">
    <property type="entry name" value="Kinase-like_dom_sf"/>
</dbReference>
<evidence type="ECO:0000256" key="1">
    <source>
        <dbReference type="SAM" id="MobiDB-lite"/>
    </source>
</evidence>
<reference evidence="4" key="1">
    <citation type="journal article" date="2015" name="Genome Announc.">
        <title>Genome sequence of the AIDS-associated pathogen Penicillium marneffei (ATCC18224) and its near taxonomic relative Talaromyces stipitatus (ATCC10500).</title>
        <authorList>
            <person name="Nierman W.C."/>
            <person name="Fedorova-Abrams N.D."/>
            <person name="Andrianopoulos A."/>
        </authorList>
    </citation>
    <scope>NUCLEOTIDE SEQUENCE [LARGE SCALE GENOMIC DNA]</scope>
    <source>
        <strain evidence="4">ATCC 10500 / CBS 375.48 / QM 6759 / NRRL 1006</strain>
    </source>
</reference>
<protein>
    <recommendedName>
        <fullName evidence="2">Protein kinase domain-containing protein</fullName>
    </recommendedName>
</protein>
<dbReference type="HOGENOM" id="CLU_486776_0_0_1"/>
<accession>B8LZ00</accession>
<dbReference type="STRING" id="441959.B8LZ00"/>
<dbReference type="eggNOG" id="ENOG502T13H">
    <property type="taxonomic scope" value="Eukaryota"/>
</dbReference>
<feature type="region of interest" description="Disordered" evidence="1">
    <location>
        <begin position="1"/>
        <end position="93"/>
    </location>
</feature>
<dbReference type="OrthoDB" id="4156714at2759"/>
<keyword evidence="4" id="KW-1185">Reference proteome</keyword>